<dbReference type="OrthoDB" id="7278229at2"/>
<protein>
    <submittedName>
        <fullName evidence="2">Uncharacterized protein</fullName>
    </submittedName>
</protein>
<reference evidence="2 3" key="1">
    <citation type="submission" date="2018-01" db="EMBL/GenBank/DDBJ databases">
        <title>Draft Genome Sequence of Komagataeibacter maltaceti LMG 1529, a Vinegar Producing Acetic Acid Bacterium Isolated from Malt Vinegar Brewery Acetifiers.</title>
        <authorList>
            <person name="Zhang Q."/>
            <person name="Hollensteiner J."/>
            <person name="Poehlein A."/>
            <person name="Daniel R."/>
        </authorList>
    </citation>
    <scope>NUCLEOTIDE SEQUENCE [LARGE SCALE GENOMIC DNA]</scope>
    <source>
        <strain evidence="2 3">LMG 1529</strain>
    </source>
</reference>
<proteinExistence type="predicted"/>
<accession>A0A2S3W066</accession>
<keyword evidence="1" id="KW-1133">Transmembrane helix</keyword>
<keyword evidence="3" id="KW-1185">Reference proteome</keyword>
<evidence type="ECO:0000256" key="1">
    <source>
        <dbReference type="SAM" id="Phobius"/>
    </source>
</evidence>
<gene>
    <name evidence="2" type="ORF">KMAL_21640</name>
</gene>
<evidence type="ECO:0000313" key="3">
    <source>
        <dbReference type="Proteomes" id="UP000237344"/>
    </source>
</evidence>
<dbReference type="EMBL" id="POTC01000030">
    <property type="protein sequence ID" value="POF62237.1"/>
    <property type="molecule type" value="Genomic_DNA"/>
</dbReference>
<feature type="transmembrane region" description="Helical" evidence="1">
    <location>
        <begin position="39"/>
        <end position="57"/>
    </location>
</feature>
<sequence>MSFGDRVNQFDAWLLDRVFQPFADALPERISAMDLGMNFQVGSIVLSAVSISALLMLEGMSFDSVVTNMLGWCFEVIFYIGIHRMRAMVRPGHLNPLRGMLAGMRPISIPFAMYAIYQAVTAERAYELALWFNSLSQIVFVAGIYLISCHMPPPRQRARQGIGRGFQPNET</sequence>
<feature type="transmembrane region" description="Helical" evidence="1">
    <location>
        <begin position="129"/>
        <end position="147"/>
    </location>
</feature>
<evidence type="ECO:0000313" key="2">
    <source>
        <dbReference type="EMBL" id="POF62237.1"/>
    </source>
</evidence>
<keyword evidence="1" id="KW-0812">Transmembrane</keyword>
<dbReference type="AlphaFoldDB" id="A0A2S3W066"/>
<comment type="caution">
    <text evidence="2">The sequence shown here is derived from an EMBL/GenBank/DDBJ whole genome shotgun (WGS) entry which is preliminary data.</text>
</comment>
<feature type="transmembrane region" description="Helical" evidence="1">
    <location>
        <begin position="99"/>
        <end position="117"/>
    </location>
</feature>
<dbReference type="Proteomes" id="UP000237344">
    <property type="component" value="Unassembled WGS sequence"/>
</dbReference>
<dbReference type="RefSeq" id="WP_110095725.1">
    <property type="nucleotide sequence ID" value="NZ_NKUE01000020.1"/>
</dbReference>
<feature type="transmembrane region" description="Helical" evidence="1">
    <location>
        <begin position="69"/>
        <end position="87"/>
    </location>
</feature>
<organism evidence="2 3">
    <name type="scientific">Novacetimonas maltaceti</name>
    <dbReference type="NCBI Taxonomy" id="1203393"/>
    <lineage>
        <taxon>Bacteria</taxon>
        <taxon>Pseudomonadati</taxon>
        <taxon>Pseudomonadota</taxon>
        <taxon>Alphaproteobacteria</taxon>
        <taxon>Acetobacterales</taxon>
        <taxon>Acetobacteraceae</taxon>
        <taxon>Novacetimonas</taxon>
    </lineage>
</organism>
<keyword evidence="1" id="KW-0472">Membrane</keyword>
<name>A0A2S3W066_9PROT</name>